<dbReference type="AlphaFoldDB" id="A0A2P2NHZ5"/>
<reference evidence="1" key="1">
    <citation type="submission" date="2018-02" db="EMBL/GenBank/DDBJ databases">
        <title>Rhizophora mucronata_Transcriptome.</title>
        <authorList>
            <person name="Meera S.P."/>
            <person name="Sreeshan A."/>
            <person name="Augustine A."/>
        </authorList>
    </citation>
    <scope>NUCLEOTIDE SEQUENCE</scope>
    <source>
        <tissue evidence="1">Leaf</tissue>
    </source>
</reference>
<name>A0A2P2NHZ5_RHIMU</name>
<dbReference type="EMBL" id="GGEC01061580">
    <property type="protein sequence ID" value="MBX42064.1"/>
    <property type="molecule type" value="Transcribed_RNA"/>
</dbReference>
<evidence type="ECO:0000313" key="1">
    <source>
        <dbReference type="EMBL" id="MBX42064.1"/>
    </source>
</evidence>
<sequence>MLHCSKEVGAISITFDSFEVR</sequence>
<proteinExistence type="predicted"/>
<protein>
    <submittedName>
        <fullName evidence="1">Uncharacterized protein</fullName>
    </submittedName>
</protein>
<accession>A0A2P2NHZ5</accession>
<organism evidence="1">
    <name type="scientific">Rhizophora mucronata</name>
    <name type="common">Asiatic mangrove</name>
    <dbReference type="NCBI Taxonomy" id="61149"/>
    <lineage>
        <taxon>Eukaryota</taxon>
        <taxon>Viridiplantae</taxon>
        <taxon>Streptophyta</taxon>
        <taxon>Embryophyta</taxon>
        <taxon>Tracheophyta</taxon>
        <taxon>Spermatophyta</taxon>
        <taxon>Magnoliopsida</taxon>
        <taxon>eudicotyledons</taxon>
        <taxon>Gunneridae</taxon>
        <taxon>Pentapetalae</taxon>
        <taxon>rosids</taxon>
        <taxon>fabids</taxon>
        <taxon>Malpighiales</taxon>
        <taxon>Rhizophoraceae</taxon>
        <taxon>Rhizophora</taxon>
    </lineage>
</organism>